<reference evidence="1" key="1">
    <citation type="submission" date="2021-01" db="EMBL/GenBank/DDBJ databases">
        <authorList>
            <person name="Corre E."/>
            <person name="Pelletier E."/>
            <person name="Niang G."/>
            <person name="Scheremetjew M."/>
            <person name="Finn R."/>
            <person name="Kale V."/>
            <person name="Holt S."/>
            <person name="Cochrane G."/>
            <person name="Meng A."/>
            <person name="Brown T."/>
            <person name="Cohen L."/>
        </authorList>
    </citation>
    <scope>NUCLEOTIDE SEQUENCE</scope>
    <source>
        <strain evidence="1">SAG 36.94</strain>
    </source>
</reference>
<accession>A0A7S1TIT7</accession>
<organism evidence="1">
    <name type="scientific">Compsopogon caeruleus</name>
    <dbReference type="NCBI Taxonomy" id="31354"/>
    <lineage>
        <taxon>Eukaryota</taxon>
        <taxon>Rhodophyta</taxon>
        <taxon>Compsopogonophyceae</taxon>
        <taxon>Compsopogonales</taxon>
        <taxon>Compsopogonaceae</taxon>
        <taxon>Compsopogon</taxon>
    </lineage>
</organism>
<gene>
    <name evidence="1" type="ORF">CCAE0312_LOCUS9481</name>
</gene>
<dbReference type="AlphaFoldDB" id="A0A7S1TIT7"/>
<sequence>MDATLGSLRNRAVDLRTTVGELREAAAGMADGLTSVQWPVMLDKYDGLCRIFYQFTDDVERAISEIGLNCLIIQPATMPAGVDLESTLDSIPDLLRTKLDPEIEEEHAALVSSSERNESKEEINRRARMFNDYVEDIELKIADWRDTFIAGKEPPLKPVVPSADDDAIIRIIEFGDGLQ</sequence>
<evidence type="ECO:0000313" key="1">
    <source>
        <dbReference type="EMBL" id="CAD9237382.1"/>
    </source>
</evidence>
<name>A0A7S1TIT7_9RHOD</name>
<proteinExistence type="predicted"/>
<evidence type="ECO:0008006" key="2">
    <source>
        <dbReference type="Google" id="ProtNLM"/>
    </source>
</evidence>
<dbReference type="EMBL" id="HBGH01017132">
    <property type="protein sequence ID" value="CAD9237382.1"/>
    <property type="molecule type" value="Transcribed_RNA"/>
</dbReference>
<protein>
    <recommendedName>
        <fullName evidence="2">Mediator of RNA polymerase II transcription subunit 8</fullName>
    </recommendedName>
</protein>